<name>A0ABU9LQ15_9BACL</name>
<keyword evidence="3" id="KW-1185">Reference proteome</keyword>
<keyword evidence="1" id="KW-1133">Transmembrane helix</keyword>
<gene>
    <name evidence="2" type="ORF">AAF454_09215</name>
</gene>
<evidence type="ECO:0008006" key="4">
    <source>
        <dbReference type="Google" id="ProtNLM"/>
    </source>
</evidence>
<feature type="transmembrane region" description="Helical" evidence="1">
    <location>
        <begin position="47"/>
        <end position="70"/>
    </location>
</feature>
<evidence type="ECO:0000313" key="3">
    <source>
        <dbReference type="Proteomes" id="UP001398420"/>
    </source>
</evidence>
<reference evidence="2 3" key="1">
    <citation type="submission" date="2024-04" db="EMBL/GenBank/DDBJ databases">
        <authorList>
            <person name="Wu Y.S."/>
            <person name="Zhang L."/>
        </authorList>
    </citation>
    <scope>NUCLEOTIDE SEQUENCE [LARGE SCALE GENOMIC DNA]</scope>
    <source>
        <strain evidence="2 3">KG-01</strain>
    </source>
</reference>
<sequence>MKNMKAMDFVPTTVIGTALILLAIYLWRTKNLQMLIGMQVTQIKKPLLQVATNSAYFLLGIGILTVLLPISEQTSGLLLALHLIIILISVLSLVIYIQKQKK</sequence>
<evidence type="ECO:0000256" key="1">
    <source>
        <dbReference type="SAM" id="Phobius"/>
    </source>
</evidence>
<dbReference type="EMBL" id="JBCEWA010000006">
    <property type="protein sequence ID" value="MEL5988581.1"/>
    <property type="molecule type" value="Genomic_DNA"/>
</dbReference>
<protein>
    <recommendedName>
        <fullName evidence="4">DUF3784 domain-containing protein</fullName>
    </recommendedName>
</protein>
<keyword evidence="1" id="KW-0812">Transmembrane</keyword>
<proteinExistence type="predicted"/>
<dbReference type="Proteomes" id="UP001398420">
    <property type="component" value="Unassembled WGS sequence"/>
</dbReference>
<comment type="caution">
    <text evidence="2">The sequence shown here is derived from an EMBL/GenBank/DDBJ whole genome shotgun (WGS) entry which is preliminary data.</text>
</comment>
<evidence type="ECO:0000313" key="2">
    <source>
        <dbReference type="EMBL" id="MEL5988581.1"/>
    </source>
</evidence>
<feature type="transmembrane region" description="Helical" evidence="1">
    <location>
        <begin position="6"/>
        <end position="27"/>
    </location>
</feature>
<feature type="transmembrane region" description="Helical" evidence="1">
    <location>
        <begin position="76"/>
        <end position="97"/>
    </location>
</feature>
<dbReference type="RefSeq" id="WP_131004906.1">
    <property type="nucleotide sequence ID" value="NZ_CP147847.1"/>
</dbReference>
<keyword evidence="1" id="KW-0472">Membrane</keyword>
<accession>A0ABU9LQ15</accession>
<organism evidence="2 3">
    <name type="scientific">Kurthia gibsonii</name>
    <dbReference type="NCBI Taxonomy" id="33946"/>
    <lineage>
        <taxon>Bacteria</taxon>
        <taxon>Bacillati</taxon>
        <taxon>Bacillota</taxon>
        <taxon>Bacilli</taxon>
        <taxon>Bacillales</taxon>
        <taxon>Caryophanaceae</taxon>
        <taxon>Kurthia</taxon>
    </lineage>
</organism>